<reference evidence="2 3" key="1">
    <citation type="submission" date="2018-11" db="EMBL/GenBank/DDBJ databases">
        <authorList>
            <person name="Mardanov A.V."/>
            <person name="Ravin N.V."/>
            <person name="Dedysh S.N."/>
        </authorList>
    </citation>
    <scope>NUCLEOTIDE SEQUENCE [LARGE SCALE GENOMIC DNA]</scope>
    <source>
        <strain evidence="2 3">AF10</strain>
    </source>
</reference>
<dbReference type="OrthoDB" id="5513068at2"/>
<comment type="caution">
    <text evidence="2">The sequence shown here is derived from an EMBL/GenBank/DDBJ whole genome shotgun (WGS) entry which is preliminary data.</text>
</comment>
<keyword evidence="3" id="KW-1185">Reference proteome</keyword>
<evidence type="ECO:0000256" key="1">
    <source>
        <dbReference type="SAM" id="MobiDB-lite"/>
    </source>
</evidence>
<evidence type="ECO:0000313" key="3">
    <source>
        <dbReference type="Proteomes" id="UP000289437"/>
    </source>
</evidence>
<organism evidence="2 3">
    <name type="scientific">Granulicella sibirica</name>
    <dbReference type="NCBI Taxonomy" id="2479048"/>
    <lineage>
        <taxon>Bacteria</taxon>
        <taxon>Pseudomonadati</taxon>
        <taxon>Acidobacteriota</taxon>
        <taxon>Terriglobia</taxon>
        <taxon>Terriglobales</taxon>
        <taxon>Acidobacteriaceae</taxon>
        <taxon>Granulicella</taxon>
    </lineage>
</organism>
<accession>A0A4Q0T2S7</accession>
<dbReference type="AlphaFoldDB" id="A0A4Q0T2S7"/>
<sequence length="209" mass="23574">MAHREVVLDQPVIVDEQSEALRHATERAEQAEAELAKLKQGVAASHREKPAPTAKHVGIDDAALKNPPSPSTAGEATGQGGESELRKDSMMAHLLDSLNEGKDIGHYGRLVFAMVARHFMPHEEVLAYLTKDRDFSEEQATLMLKQVEGRDYNPPKRDRILEWQSEQDFPILPNPEDPDCGNLYRNLKFPEAIYDHIGHYQEQKLESNE</sequence>
<dbReference type="Proteomes" id="UP000289437">
    <property type="component" value="Unassembled WGS sequence"/>
</dbReference>
<gene>
    <name evidence="2" type="ORF">GRAN_1285</name>
</gene>
<evidence type="ECO:0000313" key="2">
    <source>
        <dbReference type="EMBL" id="RXH57975.1"/>
    </source>
</evidence>
<dbReference type="RefSeq" id="WP_128912062.1">
    <property type="nucleotide sequence ID" value="NZ_RDSM01000001.1"/>
</dbReference>
<proteinExistence type="predicted"/>
<reference evidence="3" key="2">
    <citation type="submission" date="2019-02" db="EMBL/GenBank/DDBJ databases">
        <title>Granulicella sibirica sp. nov., a psychrotolerant acidobacterium isolated from an organic soil layer in forested tundra, West Siberia.</title>
        <authorList>
            <person name="Oshkin I.Y."/>
            <person name="Kulichevskaya I.S."/>
            <person name="Rijpstra W.I.C."/>
            <person name="Sinninghe Damste J.S."/>
            <person name="Rakitin A.L."/>
            <person name="Ravin N.V."/>
            <person name="Dedysh S.N."/>
        </authorList>
    </citation>
    <scope>NUCLEOTIDE SEQUENCE [LARGE SCALE GENOMIC DNA]</scope>
    <source>
        <strain evidence="3">AF10</strain>
    </source>
</reference>
<name>A0A4Q0T2S7_9BACT</name>
<dbReference type="EMBL" id="RDSM01000001">
    <property type="protein sequence ID" value="RXH57975.1"/>
    <property type="molecule type" value="Genomic_DNA"/>
</dbReference>
<protein>
    <submittedName>
        <fullName evidence="2">Uncharacterized protein</fullName>
    </submittedName>
</protein>
<feature type="region of interest" description="Disordered" evidence="1">
    <location>
        <begin position="39"/>
        <end position="84"/>
    </location>
</feature>